<reference evidence="2 3" key="1">
    <citation type="submission" date="2022-04" db="EMBL/GenBank/DDBJ databases">
        <title>Genome diversity in the genus Frankia.</title>
        <authorList>
            <person name="Carlos-Shanley C."/>
            <person name="Hahn D."/>
        </authorList>
    </citation>
    <scope>NUCLEOTIDE SEQUENCE [LARGE SCALE GENOMIC DNA]</scope>
    <source>
        <strain evidence="2 3">Ag45/Mut15</strain>
    </source>
</reference>
<accession>A0ABT0JXI4</accession>
<keyword evidence="3" id="KW-1185">Reference proteome</keyword>
<evidence type="ECO:0000313" key="3">
    <source>
        <dbReference type="Proteomes" id="UP001201873"/>
    </source>
</evidence>
<comment type="caution">
    <text evidence="2">The sequence shown here is derived from an EMBL/GenBank/DDBJ whole genome shotgun (WGS) entry which is preliminary data.</text>
</comment>
<proteinExistence type="predicted"/>
<feature type="region of interest" description="Disordered" evidence="1">
    <location>
        <begin position="74"/>
        <end position="113"/>
    </location>
</feature>
<evidence type="ECO:0008006" key="4">
    <source>
        <dbReference type="Google" id="ProtNLM"/>
    </source>
</evidence>
<gene>
    <name evidence="2" type="ORF">MXD59_10815</name>
</gene>
<protein>
    <recommendedName>
        <fullName evidence="4">NYN domain-containing protein</fullName>
    </recommendedName>
</protein>
<organism evidence="2 3">
    <name type="scientific">Frankia umida</name>
    <dbReference type="NCBI Taxonomy" id="573489"/>
    <lineage>
        <taxon>Bacteria</taxon>
        <taxon>Bacillati</taxon>
        <taxon>Actinomycetota</taxon>
        <taxon>Actinomycetes</taxon>
        <taxon>Frankiales</taxon>
        <taxon>Frankiaceae</taxon>
        <taxon>Frankia</taxon>
    </lineage>
</organism>
<sequence>MPARTEEYPRTWVLDAANVIGAGADGWWRDRPGAARRLLAAISAWIDSPPGGSGSPRVLPTRIVVVLEGAARAGHPAGPVARSTGPGDASTGSDVTGSADVTGGAVGAGGKSPTAPVARPILEVVHASGHGDDAIVAAAREAGPEVLVTTSDRALAERVRAFGARTHGARWLRDTIGL</sequence>
<evidence type="ECO:0000256" key="1">
    <source>
        <dbReference type="SAM" id="MobiDB-lite"/>
    </source>
</evidence>
<evidence type="ECO:0000313" key="2">
    <source>
        <dbReference type="EMBL" id="MCK9876263.1"/>
    </source>
</evidence>
<name>A0ABT0JXI4_9ACTN</name>
<dbReference type="Proteomes" id="UP001201873">
    <property type="component" value="Unassembled WGS sequence"/>
</dbReference>
<dbReference type="RefSeq" id="WP_248824561.1">
    <property type="nucleotide sequence ID" value="NZ_JALKFT010000008.1"/>
</dbReference>
<dbReference type="EMBL" id="JALKFT010000008">
    <property type="protein sequence ID" value="MCK9876263.1"/>
    <property type="molecule type" value="Genomic_DNA"/>
</dbReference>